<dbReference type="GO" id="GO:0007156">
    <property type="term" value="P:homophilic cell adhesion via plasma membrane adhesion molecules"/>
    <property type="evidence" value="ECO:0007669"/>
    <property type="project" value="InterPro"/>
</dbReference>
<accession>A0A673GBS3</accession>
<evidence type="ECO:0000256" key="8">
    <source>
        <dbReference type="PROSITE-ProRule" id="PRU00043"/>
    </source>
</evidence>
<evidence type="ECO:0000256" key="2">
    <source>
        <dbReference type="ARBA" id="ARBA00022692"/>
    </source>
</evidence>
<evidence type="ECO:0000256" key="6">
    <source>
        <dbReference type="ARBA" id="ARBA00023136"/>
    </source>
</evidence>
<comment type="subcellular location">
    <subcellularLocation>
        <location evidence="1">Membrane</location>
        <topology evidence="1">Single-pass membrane protein</topology>
    </subcellularLocation>
</comment>
<dbReference type="PANTHER" id="PTHR24028:SF337">
    <property type="entry name" value="PROTOCADHERIN 2 ALPHA A 3 PRECURSOR-RELATED"/>
    <property type="match status" value="1"/>
</dbReference>
<evidence type="ECO:0000313" key="11">
    <source>
        <dbReference type="Proteomes" id="UP000472270"/>
    </source>
</evidence>
<dbReference type="InterPro" id="IPR050174">
    <property type="entry name" value="Protocadherin/Cadherin-CA"/>
</dbReference>
<reference evidence="10" key="1">
    <citation type="submission" date="2025-08" db="UniProtKB">
        <authorList>
            <consortium name="Ensembl"/>
        </authorList>
    </citation>
    <scope>IDENTIFICATION</scope>
</reference>
<keyword evidence="7" id="KW-0325">Glycoprotein</keyword>
<dbReference type="AlphaFoldDB" id="A0A673GBS3"/>
<dbReference type="InterPro" id="IPR002126">
    <property type="entry name" value="Cadherin-like_dom"/>
</dbReference>
<keyword evidence="4 8" id="KW-0106">Calcium</keyword>
<dbReference type="Proteomes" id="UP000472270">
    <property type="component" value="Unassembled WGS sequence"/>
</dbReference>
<dbReference type="PROSITE" id="PS50268">
    <property type="entry name" value="CADHERIN_2"/>
    <property type="match status" value="2"/>
</dbReference>
<evidence type="ECO:0000256" key="3">
    <source>
        <dbReference type="ARBA" id="ARBA00022737"/>
    </source>
</evidence>
<keyword evidence="5" id="KW-1133">Transmembrane helix</keyword>
<keyword evidence="3" id="KW-0677">Repeat</keyword>
<feature type="domain" description="Cadherin" evidence="9">
    <location>
        <begin position="16"/>
        <end position="102"/>
    </location>
</feature>
<dbReference type="InterPro" id="IPR015919">
    <property type="entry name" value="Cadherin-like_sf"/>
</dbReference>
<dbReference type="Ensembl" id="ENSSRHT00000009949.1">
    <property type="protein sequence ID" value="ENSSRHP00000009654.1"/>
    <property type="gene ID" value="ENSSRHG00000005524.1"/>
</dbReference>
<dbReference type="SUPFAM" id="SSF49313">
    <property type="entry name" value="Cadherin-like"/>
    <property type="match status" value="3"/>
</dbReference>
<dbReference type="PROSITE" id="PS00232">
    <property type="entry name" value="CADHERIN_1"/>
    <property type="match status" value="2"/>
</dbReference>
<evidence type="ECO:0000256" key="1">
    <source>
        <dbReference type="ARBA" id="ARBA00004167"/>
    </source>
</evidence>
<dbReference type="Pfam" id="PF00028">
    <property type="entry name" value="Cadherin"/>
    <property type="match status" value="2"/>
</dbReference>
<dbReference type="PANTHER" id="PTHR24028">
    <property type="entry name" value="CADHERIN-87A"/>
    <property type="match status" value="1"/>
</dbReference>
<dbReference type="InterPro" id="IPR020894">
    <property type="entry name" value="Cadherin_CS"/>
</dbReference>
<evidence type="ECO:0000256" key="4">
    <source>
        <dbReference type="ARBA" id="ARBA00022837"/>
    </source>
</evidence>
<keyword evidence="6" id="KW-0472">Membrane</keyword>
<dbReference type="SMART" id="SM00112">
    <property type="entry name" value="CA"/>
    <property type="match status" value="2"/>
</dbReference>
<keyword evidence="11" id="KW-1185">Reference proteome</keyword>
<evidence type="ECO:0000313" key="10">
    <source>
        <dbReference type="Ensembl" id="ENSSRHP00000009654.1"/>
    </source>
</evidence>
<name>A0A673GBS3_9TELE</name>
<dbReference type="PRINTS" id="PR00205">
    <property type="entry name" value="CADHERIN"/>
</dbReference>
<organism evidence="10 11">
    <name type="scientific">Sinocyclocheilus rhinocerous</name>
    <dbReference type="NCBI Taxonomy" id="307959"/>
    <lineage>
        <taxon>Eukaryota</taxon>
        <taxon>Metazoa</taxon>
        <taxon>Chordata</taxon>
        <taxon>Craniata</taxon>
        <taxon>Vertebrata</taxon>
        <taxon>Euteleostomi</taxon>
        <taxon>Actinopterygii</taxon>
        <taxon>Neopterygii</taxon>
        <taxon>Teleostei</taxon>
        <taxon>Ostariophysi</taxon>
        <taxon>Cypriniformes</taxon>
        <taxon>Cyprinidae</taxon>
        <taxon>Cyprininae</taxon>
        <taxon>Sinocyclocheilus</taxon>
    </lineage>
</organism>
<evidence type="ECO:0000259" key="9">
    <source>
        <dbReference type="PROSITE" id="PS50268"/>
    </source>
</evidence>
<dbReference type="Gene3D" id="2.60.40.60">
    <property type="entry name" value="Cadherins"/>
    <property type="match status" value="3"/>
</dbReference>
<reference evidence="10" key="2">
    <citation type="submission" date="2025-09" db="UniProtKB">
        <authorList>
            <consortium name="Ensembl"/>
        </authorList>
    </citation>
    <scope>IDENTIFICATION</scope>
</reference>
<dbReference type="GO" id="GO:0005886">
    <property type="term" value="C:plasma membrane"/>
    <property type="evidence" value="ECO:0007669"/>
    <property type="project" value="UniProtKB-SubCell"/>
</dbReference>
<evidence type="ECO:0000256" key="5">
    <source>
        <dbReference type="ARBA" id="ARBA00022989"/>
    </source>
</evidence>
<feature type="domain" description="Cadherin" evidence="9">
    <location>
        <begin position="103"/>
        <end position="207"/>
    </location>
</feature>
<proteinExistence type="predicted"/>
<keyword evidence="2" id="KW-0812">Transmembrane</keyword>
<dbReference type="CDD" id="cd11304">
    <property type="entry name" value="Cadherin_repeat"/>
    <property type="match status" value="3"/>
</dbReference>
<evidence type="ECO:0000256" key="7">
    <source>
        <dbReference type="ARBA" id="ARBA00023180"/>
    </source>
</evidence>
<dbReference type="GO" id="GO:0009653">
    <property type="term" value="P:anatomical structure morphogenesis"/>
    <property type="evidence" value="ECO:0007669"/>
    <property type="project" value="UniProtKB-ARBA"/>
</dbReference>
<dbReference type="GO" id="GO:0005509">
    <property type="term" value="F:calcium ion binding"/>
    <property type="evidence" value="ECO:0007669"/>
    <property type="project" value="UniProtKB-UniRule"/>
</dbReference>
<sequence>MYISGATVSSRFDLPTARDLDVGVNSVRSYRLGQNDHFDIEVRDSEYGDKSPFLLLQKPLDRESQEKHVLTFTAIDGGNPPKSGTLNITVSVLDVNDNRPVCNRDTYTIYLKENASPGFTVTFVNATDPDEGVNGEVEYTYGRNVQRKVFELDQDTGEIRVKGKVDFEDAEVYKLSIQASDKGHPPMSANCRVVIKIIDVNDNQPEIEITSLYKNIPEDSKPGTVIFLVSMTDKDAGINGKVICQLNKNIPFDERVYSGSERQRSSDLISSQR</sequence>
<protein>
    <recommendedName>
        <fullName evidence="9">Cadherin domain-containing protein</fullName>
    </recommendedName>
</protein>